<dbReference type="EMBL" id="CP066681">
    <property type="protein sequence ID" value="QQG36504.1"/>
    <property type="molecule type" value="Genomic_DNA"/>
</dbReference>
<feature type="transmembrane region" description="Helical" evidence="1">
    <location>
        <begin position="367"/>
        <end position="390"/>
    </location>
</feature>
<protein>
    <submittedName>
        <fullName evidence="3">Acyltransferase</fullName>
    </submittedName>
</protein>
<feature type="transmembrane region" description="Helical" evidence="1">
    <location>
        <begin position="261"/>
        <end position="282"/>
    </location>
</feature>
<feature type="transmembrane region" description="Helical" evidence="1">
    <location>
        <begin position="233"/>
        <end position="249"/>
    </location>
</feature>
<feature type="transmembrane region" description="Helical" evidence="1">
    <location>
        <begin position="294"/>
        <end position="313"/>
    </location>
</feature>
<dbReference type="PANTHER" id="PTHR23028">
    <property type="entry name" value="ACETYLTRANSFERASE"/>
    <property type="match status" value="1"/>
</dbReference>
<dbReference type="Proteomes" id="UP000595362">
    <property type="component" value="Chromosome"/>
</dbReference>
<feature type="transmembrane region" description="Helical" evidence="1">
    <location>
        <begin position="102"/>
        <end position="124"/>
    </location>
</feature>
<accession>A0A7T5R301</accession>
<evidence type="ECO:0000313" key="3">
    <source>
        <dbReference type="EMBL" id="QQG36504.1"/>
    </source>
</evidence>
<keyword evidence="3" id="KW-0808">Transferase</keyword>
<dbReference type="GO" id="GO:0016020">
    <property type="term" value="C:membrane"/>
    <property type="evidence" value="ECO:0007669"/>
    <property type="project" value="TreeGrafter"/>
</dbReference>
<keyword evidence="1" id="KW-1133">Transmembrane helix</keyword>
<reference evidence="3 4" key="1">
    <citation type="submission" date="2020-07" db="EMBL/GenBank/DDBJ databases">
        <title>Huge and variable diversity of episymbiotic CPR bacteria and DPANN archaea in groundwater ecosystems.</title>
        <authorList>
            <person name="He C.Y."/>
            <person name="Keren R."/>
            <person name="Whittaker M."/>
            <person name="Farag I.F."/>
            <person name="Doudna J."/>
            <person name="Cate J.H.D."/>
            <person name="Banfield J.F."/>
        </authorList>
    </citation>
    <scope>NUCLEOTIDE SEQUENCE [LARGE SCALE GENOMIC DNA]</scope>
    <source>
        <strain evidence="3">NC_groundwater_70_Ag_B-0.1um_54_66</strain>
    </source>
</reference>
<keyword evidence="3" id="KW-0012">Acyltransferase</keyword>
<feature type="domain" description="Acyltransferase 3" evidence="2">
    <location>
        <begin position="18"/>
        <end position="383"/>
    </location>
</feature>
<evidence type="ECO:0000259" key="2">
    <source>
        <dbReference type="Pfam" id="PF01757"/>
    </source>
</evidence>
<dbReference type="InterPro" id="IPR050879">
    <property type="entry name" value="Acyltransferase_3"/>
</dbReference>
<organism evidence="3 4">
    <name type="scientific">Micavibrio aeruginosavorus</name>
    <dbReference type="NCBI Taxonomy" id="349221"/>
    <lineage>
        <taxon>Bacteria</taxon>
        <taxon>Pseudomonadati</taxon>
        <taxon>Bdellovibrionota</taxon>
        <taxon>Bdellovibrionia</taxon>
        <taxon>Bdellovibrionales</taxon>
        <taxon>Pseudobdellovibrionaceae</taxon>
        <taxon>Micavibrio</taxon>
    </lineage>
</organism>
<gene>
    <name evidence="3" type="ORF">HYS17_01545</name>
</gene>
<dbReference type="GO" id="GO:0016747">
    <property type="term" value="F:acyltransferase activity, transferring groups other than amino-acyl groups"/>
    <property type="evidence" value="ECO:0007669"/>
    <property type="project" value="InterPro"/>
</dbReference>
<feature type="transmembrane region" description="Helical" evidence="1">
    <location>
        <begin position="160"/>
        <end position="185"/>
    </location>
</feature>
<evidence type="ECO:0000313" key="4">
    <source>
        <dbReference type="Proteomes" id="UP000595362"/>
    </source>
</evidence>
<evidence type="ECO:0000256" key="1">
    <source>
        <dbReference type="SAM" id="Phobius"/>
    </source>
</evidence>
<feature type="transmembrane region" description="Helical" evidence="1">
    <location>
        <begin position="59"/>
        <end position="81"/>
    </location>
</feature>
<dbReference type="InterPro" id="IPR002656">
    <property type="entry name" value="Acyl_transf_3_dom"/>
</dbReference>
<dbReference type="PANTHER" id="PTHR23028:SF53">
    <property type="entry name" value="ACYL_TRANSF_3 DOMAIN-CONTAINING PROTEIN"/>
    <property type="match status" value="1"/>
</dbReference>
<dbReference type="Pfam" id="PF01757">
    <property type="entry name" value="Acyl_transf_3"/>
    <property type="match status" value="1"/>
</dbReference>
<feature type="transmembrane region" description="Helical" evidence="1">
    <location>
        <begin position="325"/>
        <end position="347"/>
    </location>
</feature>
<dbReference type="AlphaFoldDB" id="A0A7T5R301"/>
<keyword evidence="1" id="KW-0812">Transmembrane</keyword>
<proteinExistence type="predicted"/>
<dbReference type="GO" id="GO:0000271">
    <property type="term" value="P:polysaccharide biosynthetic process"/>
    <property type="evidence" value="ECO:0007669"/>
    <property type="project" value="TreeGrafter"/>
</dbReference>
<name>A0A7T5R301_9BACT</name>
<keyword evidence="1" id="KW-0472">Membrane</keyword>
<feature type="transmembrane region" description="Helical" evidence="1">
    <location>
        <begin position="192"/>
        <end position="213"/>
    </location>
</feature>
<sequence length="408" mass="46416">MSDATLHDSDSHGRLKVLDGLRAVAILLVMVMHSLRDFQADSSIHFLPFSFIDLSSLLYNGWIGVYLFFVLSGFLIGNQLIKISPLTGRHKRQALGYYFKIRFFRIAPAYYLVLVIFLFSYYIVPHMQDGLNPADLFSWVKRLAVHLFFMQDYMPPPLAAYFWSLAVEAKFYLAAPFLISGLFMLSTTKARLTALSSLAFFLILVRALTVFVISDTFHGYDSYFFLIQSRFHLALDPLLAGLFCAILWSDGKARALIRNPILANTLFLMGSTGLALLTVTQSIDYPLSKTGDKILMPSILAIGFSLVMLGLLGQCKGYKIFENRFFRFIALISYSLYLTHGFCLRLQNVVIDFLADVEIAPIAHPVYWFASLPVFFLSSIFLAYPLYRFVERPLINWSKKPPSDKHQT</sequence>